<keyword evidence="3" id="KW-1185">Reference proteome</keyword>
<dbReference type="Proteomes" id="UP000001070">
    <property type="component" value="Unassembled WGS sequence"/>
</dbReference>
<evidence type="ECO:0000313" key="3">
    <source>
        <dbReference type="Proteomes" id="UP000001070"/>
    </source>
</evidence>
<dbReference type="InParanoid" id="B4J9G1"/>
<sequence length="137" mass="15521">MLAGINAASTFAAEYERCELTANETQLDLSIDETLERQQIEMGSRTLCGNFELCAELDDHFEYIECMKNSGSQNMDIIVEINHNATSAHTRLREDIDSVQQTLVLCTLEAQVAYESSMRLAFEELQVCRSQADDYPR</sequence>
<dbReference type="HOGENOM" id="CLU_122089_0_0_1"/>
<dbReference type="EMBL" id="CH916367">
    <property type="protein sequence ID" value="EDW01442.1"/>
    <property type="molecule type" value="Genomic_DNA"/>
</dbReference>
<dbReference type="OrthoDB" id="7978084at2759"/>
<protein>
    <submittedName>
        <fullName evidence="2">GH20453</fullName>
    </submittedName>
</protein>
<gene>
    <name evidence="2" type="primary">Dgri\GH20453</name>
    <name evidence="2" type="ORF">Dgri_GH20453</name>
</gene>
<organism evidence="3">
    <name type="scientific">Drosophila grimshawi</name>
    <name type="common">Hawaiian fruit fly</name>
    <name type="synonym">Idiomyia grimshawi</name>
    <dbReference type="NCBI Taxonomy" id="7222"/>
    <lineage>
        <taxon>Eukaryota</taxon>
        <taxon>Metazoa</taxon>
        <taxon>Ecdysozoa</taxon>
        <taxon>Arthropoda</taxon>
        <taxon>Hexapoda</taxon>
        <taxon>Insecta</taxon>
        <taxon>Pterygota</taxon>
        <taxon>Neoptera</taxon>
        <taxon>Endopterygota</taxon>
        <taxon>Diptera</taxon>
        <taxon>Brachycera</taxon>
        <taxon>Muscomorpha</taxon>
        <taxon>Ephydroidea</taxon>
        <taxon>Drosophilidae</taxon>
        <taxon>Drosophila</taxon>
        <taxon>Hawaiian Drosophila</taxon>
    </lineage>
</organism>
<dbReference type="InterPro" id="IPR007931">
    <property type="entry name" value="TsetseEP"/>
</dbReference>
<dbReference type="eggNOG" id="ENOG502TAUT">
    <property type="taxonomic scope" value="Eukaryota"/>
</dbReference>
<dbReference type="KEGG" id="dgr:6559966"/>
<dbReference type="PhylomeDB" id="B4J9G1"/>
<evidence type="ECO:0000259" key="1">
    <source>
        <dbReference type="Pfam" id="PF05267"/>
    </source>
</evidence>
<feature type="domain" description="Protein TsetseEP" evidence="1">
    <location>
        <begin position="6"/>
        <end position="111"/>
    </location>
</feature>
<dbReference type="AlphaFoldDB" id="B4J9G1"/>
<name>B4J9G1_DROGR</name>
<reference evidence="2 3" key="1">
    <citation type="journal article" date="2007" name="Nature">
        <title>Evolution of genes and genomes on the Drosophila phylogeny.</title>
        <authorList>
            <consortium name="Drosophila 12 Genomes Consortium"/>
            <person name="Clark A.G."/>
            <person name="Eisen M.B."/>
            <person name="Smith D.R."/>
            <person name="Bergman C.M."/>
            <person name="Oliver B."/>
            <person name="Markow T.A."/>
            <person name="Kaufman T.C."/>
            <person name="Kellis M."/>
            <person name="Gelbart W."/>
            <person name="Iyer V.N."/>
            <person name="Pollard D.A."/>
            <person name="Sackton T.B."/>
            <person name="Larracuente A.M."/>
            <person name="Singh N.D."/>
            <person name="Abad J.P."/>
            <person name="Abt D.N."/>
            <person name="Adryan B."/>
            <person name="Aguade M."/>
            <person name="Akashi H."/>
            <person name="Anderson W.W."/>
            <person name="Aquadro C.F."/>
            <person name="Ardell D.H."/>
            <person name="Arguello R."/>
            <person name="Artieri C.G."/>
            <person name="Barbash D.A."/>
            <person name="Barker D."/>
            <person name="Barsanti P."/>
            <person name="Batterham P."/>
            <person name="Batzoglou S."/>
            <person name="Begun D."/>
            <person name="Bhutkar A."/>
            <person name="Blanco E."/>
            <person name="Bosak S.A."/>
            <person name="Bradley R.K."/>
            <person name="Brand A.D."/>
            <person name="Brent M.R."/>
            <person name="Brooks A.N."/>
            <person name="Brown R.H."/>
            <person name="Butlin R.K."/>
            <person name="Caggese C."/>
            <person name="Calvi B.R."/>
            <person name="Bernardo de Carvalho A."/>
            <person name="Caspi A."/>
            <person name="Castrezana S."/>
            <person name="Celniker S.E."/>
            <person name="Chang J.L."/>
            <person name="Chapple C."/>
            <person name="Chatterji S."/>
            <person name="Chinwalla A."/>
            <person name="Civetta A."/>
            <person name="Clifton S.W."/>
            <person name="Comeron J.M."/>
            <person name="Costello J.C."/>
            <person name="Coyne J.A."/>
            <person name="Daub J."/>
            <person name="David R.G."/>
            <person name="Delcher A.L."/>
            <person name="Delehaunty K."/>
            <person name="Do C.B."/>
            <person name="Ebling H."/>
            <person name="Edwards K."/>
            <person name="Eickbush T."/>
            <person name="Evans J.D."/>
            <person name="Filipski A."/>
            <person name="Findeiss S."/>
            <person name="Freyhult E."/>
            <person name="Fulton L."/>
            <person name="Fulton R."/>
            <person name="Garcia A.C."/>
            <person name="Gardiner A."/>
            <person name="Garfield D.A."/>
            <person name="Garvin B.E."/>
            <person name="Gibson G."/>
            <person name="Gilbert D."/>
            <person name="Gnerre S."/>
            <person name="Godfrey J."/>
            <person name="Good R."/>
            <person name="Gotea V."/>
            <person name="Gravely B."/>
            <person name="Greenberg A.J."/>
            <person name="Griffiths-Jones S."/>
            <person name="Gross S."/>
            <person name="Guigo R."/>
            <person name="Gustafson E.A."/>
            <person name="Haerty W."/>
            <person name="Hahn M.W."/>
            <person name="Halligan D.L."/>
            <person name="Halpern A.L."/>
            <person name="Halter G.M."/>
            <person name="Han M.V."/>
            <person name="Heger A."/>
            <person name="Hillier L."/>
            <person name="Hinrichs A.S."/>
            <person name="Holmes I."/>
            <person name="Hoskins R.A."/>
            <person name="Hubisz M.J."/>
            <person name="Hultmark D."/>
            <person name="Huntley M.A."/>
            <person name="Jaffe D.B."/>
            <person name="Jagadeeshan S."/>
            <person name="Jeck W.R."/>
            <person name="Johnson J."/>
            <person name="Jones C.D."/>
            <person name="Jordan W.C."/>
            <person name="Karpen G.H."/>
            <person name="Kataoka E."/>
            <person name="Keightley P.D."/>
            <person name="Kheradpour P."/>
            <person name="Kirkness E.F."/>
            <person name="Koerich L.B."/>
            <person name="Kristiansen K."/>
            <person name="Kudrna D."/>
            <person name="Kulathinal R.J."/>
            <person name="Kumar S."/>
            <person name="Kwok R."/>
            <person name="Lander E."/>
            <person name="Langley C.H."/>
            <person name="Lapoint R."/>
            <person name="Lazzaro B.P."/>
            <person name="Lee S.J."/>
            <person name="Levesque L."/>
            <person name="Li R."/>
            <person name="Lin C.F."/>
            <person name="Lin M.F."/>
            <person name="Lindblad-Toh K."/>
            <person name="Llopart A."/>
            <person name="Long M."/>
            <person name="Low L."/>
            <person name="Lozovsky E."/>
            <person name="Lu J."/>
            <person name="Luo M."/>
            <person name="Machado C.A."/>
            <person name="Makalowski W."/>
            <person name="Marzo M."/>
            <person name="Matsuda M."/>
            <person name="Matzkin L."/>
            <person name="McAllister B."/>
            <person name="McBride C.S."/>
            <person name="McKernan B."/>
            <person name="McKernan K."/>
            <person name="Mendez-Lago M."/>
            <person name="Minx P."/>
            <person name="Mollenhauer M.U."/>
            <person name="Montooth K."/>
            <person name="Mount S.M."/>
            <person name="Mu X."/>
            <person name="Myers E."/>
            <person name="Negre B."/>
            <person name="Newfeld S."/>
            <person name="Nielsen R."/>
            <person name="Noor M.A."/>
            <person name="O'Grady P."/>
            <person name="Pachter L."/>
            <person name="Papaceit M."/>
            <person name="Parisi M.J."/>
            <person name="Parisi M."/>
            <person name="Parts L."/>
            <person name="Pedersen J.S."/>
            <person name="Pesole G."/>
            <person name="Phillippy A.M."/>
            <person name="Ponting C.P."/>
            <person name="Pop M."/>
            <person name="Porcelli D."/>
            <person name="Powell J.R."/>
            <person name="Prohaska S."/>
            <person name="Pruitt K."/>
            <person name="Puig M."/>
            <person name="Quesneville H."/>
            <person name="Ram K.R."/>
            <person name="Rand D."/>
            <person name="Rasmussen M.D."/>
            <person name="Reed L.K."/>
            <person name="Reenan R."/>
            <person name="Reily A."/>
            <person name="Remington K.A."/>
            <person name="Rieger T.T."/>
            <person name="Ritchie M.G."/>
            <person name="Robin C."/>
            <person name="Rogers Y.H."/>
            <person name="Rohde C."/>
            <person name="Rozas J."/>
            <person name="Rubenfield M.J."/>
            <person name="Ruiz A."/>
            <person name="Russo S."/>
            <person name="Salzberg S.L."/>
            <person name="Sanchez-Gracia A."/>
            <person name="Saranga D.J."/>
            <person name="Sato H."/>
            <person name="Schaeffer S.W."/>
            <person name="Schatz M.C."/>
            <person name="Schlenke T."/>
            <person name="Schwartz R."/>
            <person name="Segarra C."/>
            <person name="Singh R.S."/>
            <person name="Sirot L."/>
            <person name="Sirota M."/>
            <person name="Sisneros N.B."/>
            <person name="Smith C.D."/>
            <person name="Smith T.F."/>
            <person name="Spieth J."/>
            <person name="Stage D.E."/>
            <person name="Stark A."/>
            <person name="Stephan W."/>
            <person name="Strausberg R.L."/>
            <person name="Strempel S."/>
            <person name="Sturgill D."/>
            <person name="Sutton G."/>
            <person name="Sutton G.G."/>
            <person name="Tao W."/>
            <person name="Teichmann S."/>
            <person name="Tobari Y.N."/>
            <person name="Tomimura Y."/>
            <person name="Tsolas J.M."/>
            <person name="Valente V.L."/>
            <person name="Venter E."/>
            <person name="Venter J.C."/>
            <person name="Vicario S."/>
            <person name="Vieira F.G."/>
            <person name="Vilella A.J."/>
            <person name="Villasante A."/>
            <person name="Walenz B."/>
            <person name="Wang J."/>
            <person name="Wasserman M."/>
            <person name="Watts T."/>
            <person name="Wilson D."/>
            <person name="Wilson R.K."/>
            <person name="Wing R.A."/>
            <person name="Wolfner M.F."/>
            <person name="Wong A."/>
            <person name="Wong G.K."/>
            <person name="Wu C.I."/>
            <person name="Wu G."/>
            <person name="Yamamoto D."/>
            <person name="Yang H.P."/>
            <person name="Yang S.P."/>
            <person name="Yorke J.A."/>
            <person name="Yoshida K."/>
            <person name="Zdobnov E."/>
            <person name="Zhang P."/>
            <person name="Zhang Y."/>
            <person name="Zimin A.V."/>
            <person name="Baldwin J."/>
            <person name="Abdouelleil A."/>
            <person name="Abdulkadir J."/>
            <person name="Abebe A."/>
            <person name="Abera B."/>
            <person name="Abreu J."/>
            <person name="Acer S.C."/>
            <person name="Aftuck L."/>
            <person name="Alexander A."/>
            <person name="An P."/>
            <person name="Anderson E."/>
            <person name="Anderson S."/>
            <person name="Arachi H."/>
            <person name="Azer M."/>
            <person name="Bachantsang P."/>
            <person name="Barry A."/>
            <person name="Bayul T."/>
            <person name="Berlin A."/>
            <person name="Bessette D."/>
            <person name="Bloom T."/>
            <person name="Blye J."/>
            <person name="Boguslavskiy L."/>
            <person name="Bonnet C."/>
            <person name="Boukhgalter B."/>
            <person name="Bourzgui I."/>
            <person name="Brown A."/>
            <person name="Cahill P."/>
            <person name="Channer S."/>
            <person name="Cheshatsang Y."/>
            <person name="Chuda L."/>
            <person name="Citroen M."/>
            <person name="Collymore A."/>
            <person name="Cooke P."/>
            <person name="Costello M."/>
            <person name="D'Aco K."/>
            <person name="Daza R."/>
            <person name="De Haan G."/>
            <person name="DeGray S."/>
            <person name="DeMaso C."/>
            <person name="Dhargay N."/>
            <person name="Dooley K."/>
            <person name="Dooley E."/>
            <person name="Doricent M."/>
            <person name="Dorje P."/>
            <person name="Dorjee K."/>
            <person name="Dupes A."/>
            <person name="Elong R."/>
            <person name="Falk J."/>
            <person name="Farina A."/>
            <person name="Faro S."/>
            <person name="Ferguson D."/>
            <person name="Fisher S."/>
            <person name="Foley C.D."/>
            <person name="Franke A."/>
            <person name="Friedrich D."/>
            <person name="Gadbois L."/>
            <person name="Gearin G."/>
            <person name="Gearin C.R."/>
            <person name="Giannoukos G."/>
            <person name="Goode T."/>
            <person name="Graham J."/>
            <person name="Grandbois E."/>
            <person name="Grewal S."/>
            <person name="Gyaltsen K."/>
            <person name="Hafez N."/>
            <person name="Hagos B."/>
            <person name="Hall J."/>
            <person name="Henson C."/>
            <person name="Hollinger A."/>
            <person name="Honan T."/>
            <person name="Huard M.D."/>
            <person name="Hughes L."/>
            <person name="Hurhula B."/>
            <person name="Husby M.E."/>
            <person name="Kamat A."/>
            <person name="Kanga B."/>
            <person name="Kashin S."/>
            <person name="Khazanovich D."/>
            <person name="Kisner P."/>
            <person name="Lance K."/>
            <person name="Lara M."/>
            <person name="Lee W."/>
            <person name="Lennon N."/>
            <person name="Letendre F."/>
            <person name="LeVine R."/>
            <person name="Lipovsky A."/>
            <person name="Liu X."/>
            <person name="Liu J."/>
            <person name="Liu S."/>
            <person name="Lokyitsang T."/>
            <person name="Lokyitsang Y."/>
            <person name="Lubonja R."/>
            <person name="Lui A."/>
            <person name="MacDonald P."/>
            <person name="Magnisalis V."/>
            <person name="Maru K."/>
            <person name="Matthews C."/>
            <person name="McCusker W."/>
            <person name="McDonough S."/>
            <person name="Mehta T."/>
            <person name="Meldrim J."/>
            <person name="Meneus L."/>
            <person name="Mihai O."/>
            <person name="Mihalev A."/>
            <person name="Mihova T."/>
            <person name="Mittelman R."/>
            <person name="Mlenga V."/>
            <person name="Montmayeur A."/>
            <person name="Mulrain L."/>
            <person name="Navidi A."/>
            <person name="Naylor J."/>
            <person name="Negash T."/>
            <person name="Nguyen T."/>
            <person name="Nguyen N."/>
            <person name="Nicol R."/>
            <person name="Norbu C."/>
            <person name="Norbu N."/>
            <person name="Novod N."/>
            <person name="O'Neill B."/>
            <person name="Osman S."/>
            <person name="Markiewicz E."/>
            <person name="Oyono O.L."/>
            <person name="Patti C."/>
            <person name="Phunkhang P."/>
            <person name="Pierre F."/>
            <person name="Priest M."/>
            <person name="Raghuraman S."/>
            <person name="Rege F."/>
            <person name="Reyes R."/>
            <person name="Rise C."/>
            <person name="Rogov P."/>
            <person name="Ross K."/>
            <person name="Ryan E."/>
            <person name="Settipalli S."/>
            <person name="Shea T."/>
            <person name="Sherpa N."/>
            <person name="Shi L."/>
            <person name="Shih D."/>
            <person name="Sparrow T."/>
            <person name="Spaulding J."/>
            <person name="Stalker J."/>
            <person name="Stange-Thomann N."/>
            <person name="Stavropoulos S."/>
            <person name="Stone C."/>
            <person name="Strader C."/>
            <person name="Tesfaye S."/>
            <person name="Thomson T."/>
            <person name="Thoulutsang Y."/>
            <person name="Thoulutsang D."/>
            <person name="Topham K."/>
            <person name="Topping I."/>
            <person name="Tsamla T."/>
            <person name="Vassiliev H."/>
            <person name="Vo A."/>
            <person name="Wangchuk T."/>
            <person name="Wangdi T."/>
            <person name="Weiand M."/>
            <person name="Wilkinson J."/>
            <person name="Wilson A."/>
            <person name="Yadav S."/>
            <person name="Young G."/>
            <person name="Yu Q."/>
            <person name="Zembek L."/>
            <person name="Zhong D."/>
            <person name="Zimmer A."/>
            <person name="Zwirko Z."/>
            <person name="Jaffe D.B."/>
            <person name="Alvarez P."/>
            <person name="Brockman W."/>
            <person name="Butler J."/>
            <person name="Chin C."/>
            <person name="Gnerre S."/>
            <person name="Grabherr M."/>
            <person name="Kleber M."/>
            <person name="Mauceli E."/>
            <person name="MacCallum I."/>
        </authorList>
    </citation>
    <scope>NUCLEOTIDE SEQUENCE [LARGE SCALE GENOMIC DNA]</scope>
    <source>
        <strain evidence="3">Tucson 15287-2541.00</strain>
    </source>
</reference>
<evidence type="ECO:0000313" key="2">
    <source>
        <dbReference type="EMBL" id="EDW01442.1"/>
    </source>
</evidence>
<dbReference type="OMA" id="IIVEINH"/>
<proteinExistence type="predicted"/>
<accession>B4J9G1</accession>
<dbReference type="Pfam" id="PF05267">
    <property type="entry name" value="DUF725"/>
    <property type="match status" value="1"/>
</dbReference>